<evidence type="ECO:0000313" key="4">
    <source>
        <dbReference type="Proteomes" id="UP001189429"/>
    </source>
</evidence>
<evidence type="ECO:0000256" key="1">
    <source>
        <dbReference type="SAM" id="Coils"/>
    </source>
</evidence>
<proteinExistence type="predicted"/>
<comment type="caution">
    <text evidence="3">The sequence shown here is derived from an EMBL/GenBank/DDBJ whole genome shotgun (WGS) entry which is preliminary data.</text>
</comment>
<feature type="region of interest" description="Disordered" evidence="2">
    <location>
        <begin position="602"/>
        <end position="669"/>
    </location>
</feature>
<feature type="compositionally biased region" description="Basic residues" evidence="2">
    <location>
        <begin position="649"/>
        <end position="659"/>
    </location>
</feature>
<dbReference type="Proteomes" id="UP001189429">
    <property type="component" value="Unassembled WGS sequence"/>
</dbReference>
<evidence type="ECO:0000256" key="2">
    <source>
        <dbReference type="SAM" id="MobiDB-lite"/>
    </source>
</evidence>
<reference evidence="3" key="1">
    <citation type="submission" date="2023-10" db="EMBL/GenBank/DDBJ databases">
        <authorList>
            <person name="Chen Y."/>
            <person name="Shah S."/>
            <person name="Dougan E. K."/>
            <person name="Thang M."/>
            <person name="Chan C."/>
        </authorList>
    </citation>
    <scope>NUCLEOTIDE SEQUENCE [LARGE SCALE GENOMIC DNA]</scope>
</reference>
<sequence length="701" mass="76859">MEYEGDEVDHERVLLFPLGGGVWWIRTPDGDEYLQDVTCQDASNGPVRGSLLPADGSLPPARRGRRRRRLYRFADRLGLGELREGILRGLRACEAECRVGQRPVVPELVQALGGEVLPIARLFGGSFPPLAPGRRVRGKRPLSLPTRSEAPTPPLAAEGERALVARPLPPRAGHAWVLAEPTPSMTIGSGVDIHRVPCVEATSEDGLVFLDEGYVRVVQMRVEDMTAYAETRAAGLRQLLGAAHAGSGADLRDRLGRPPLPGSEEPPSAAEAVVPIRGEDVRLLALDFDGQGERFKPWREAVHESTQEEFSDQTLDAPPGALTTCKSMVRVGGDPRLWFREYLREKCFAITDRVARELRCIREVLYMAGCYGQVNLGGLMVLEVLCKRLAGIVVTHSNPQRAQWELAKYYKEAQSAEDVVGPLGGYRESTLAPSVGACETVPHLESHRLFRRLAEIGIASWTSTPKCQVGLFTVENDGGAAQRLIVDARRANECFKAPPGVSLPSSLGLSRVEVALPADAPLGSERAVELLSDFYLSVGLSDVSNCFHRLCVPAWLSDYFCLPLAPAHVMGAMEQQLVREDLERAVDEAQEKLHALLHAAAAARAPAPQAQERGVATRRGRRRPSREARDLRHRAQRCRGRRAGDGPPRPRRVRLRIPRRLPSEPPPRQIGFLGNRRAITVEGRRAGSAAAGHRLNGLVKR</sequence>
<protein>
    <submittedName>
        <fullName evidence="3">Uncharacterized protein</fullName>
    </submittedName>
</protein>
<feature type="coiled-coil region" evidence="1">
    <location>
        <begin position="572"/>
        <end position="599"/>
    </location>
</feature>
<organism evidence="3 4">
    <name type="scientific">Prorocentrum cordatum</name>
    <dbReference type="NCBI Taxonomy" id="2364126"/>
    <lineage>
        <taxon>Eukaryota</taxon>
        <taxon>Sar</taxon>
        <taxon>Alveolata</taxon>
        <taxon>Dinophyceae</taxon>
        <taxon>Prorocentrales</taxon>
        <taxon>Prorocentraceae</taxon>
        <taxon>Prorocentrum</taxon>
    </lineage>
</organism>
<evidence type="ECO:0000313" key="3">
    <source>
        <dbReference type="EMBL" id="CAK0845399.1"/>
    </source>
</evidence>
<name>A0ABN9TIL5_9DINO</name>
<feature type="region of interest" description="Disordered" evidence="2">
    <location>
        <begin position="134"/>
        <end position="154"/>
    </location>
</feature>
<feature type="region of interest" description="Disordered" evidence="2">
    <location>
        <begin position="247"/>
        <end position="268"/>
    </location>
</feature>
<feature type="compositionally biased region" description="Basic residues" evidence="2">
    <location>
        <begin position="631"/>
        <end position="641"/>
    </location>
</feature>
<accession>A0ABN9TIL5</accession>
<feature type="compositionally biased region" description="Low complexity" evidence="2">
    <location>
        <begin position="602"/>
        <end position="614"/>
    </location>
</feature>
<keyword evidence="4" id="KW-1185">Reference proteome</keyword>
<gene>
    <name evidence="3" type="ORF">PCOR1329_LOCUS39203</name>
</gene>
<keyword evidence="1" id="KW-0175">Coiled coil</keyword>
<dbReference type="EMBL" id="CAUYUJ010014734">
    <property type="protein sequence ID" value="CAK0845399.1"/>
    <property type="molecule type" value="Genomic_DNA"/>
</dbReference>